<dbReference type="GO" id="GO:0005829">
    <property type="term" value="C:cytosol"/>
    <property type="evidence" value="ECO:0007669"/>
    <property type="project" value="TreeGrafter"/>
</dbReference>
<reference evidence="14 15" key="1">
    <citation type="journal article" date="2020" name="bioRxiv">
        <title>Sequence and annotation of 42 cannabis genomes reveals extensive copy number variation in cannabinoid synthesis and pathogen resistance genes.</title>
        <authorList>
            <person name="Mckernan K.J."/>
            <person name="Helbert Y."/>
            <person name="Kane L.T."/>
            <person name="Ebling H."/>
            <person name="Zhang L."/>
            <person name="Liu B."/>
            <person name="Eaton Z."/>
            <person name="Mclaughlin S."/>
            <person name="Kingan S."/>
            <person name="Baybayan P."/>
            <person name="Concepcion G."/>
            <person name="Jordan M."/>
            <person name="Riva A."/>
            <person name="Barbazuk W."/>
            <person name="Harkins T."/>
        </authorList>
    </citation>
    <scope>NUCLEOTIDE SEQUENCE [LARGE SCALE GENOMIC DNA]</scope>
    <source>
        <strain evidence="15">cv. Jamaican Lion 4</strain>
        <tissue evidence="14">Leaf</tissue>
    </source>
</reference>
<keyword evidence="6" id="KW-0694">RNA-binding</keyword>
<keyword evidence="7" id="KW-0809">Transit peptide</keyword>
<evidence type="ECO:0000256" key="4">
    <source>
        <dbReference type="ARBA" id="ARBA00022640"/>
    </source>
</evidence>
<protein>
    <recommendedName>
        <fullName evidence="10">Small ribosomal subunit protein bS20c</fullName>
    </recommendedName>
    <alternativeName>
        <fullName evidence="11">30S ribosomal protein S20, chloroplastic</fullName>
    </alternativeName>
</protein>
<evidence type="ECO:0000313" key="15">
    <source>
        <dbReference type="Proteomes" id="UP000583929"/>
    </source>
</evidence>
<evidence type="ECO:0000256" key="9">
    <source>
        <dbReference type="ARBA" id="ARBA00023274"/>
    </source>
</evidence>
<dbReference type="Pfam" id="PF00022">
    <property type="entry name" value="Actin"/>
    <property type="match status" value="1"/>
</dbReference>
<evidence type="ECO:0000256" key="6">
    <source>
        <dbReference type="ARBA" id="ARBA00022884"/>
    </source>
</evidence>
<keyword evidence="8" id="KW-0689">Ribosomal protein</keyword>
<comment type="subcellular location">
    <subcellularLocation>
        <location evidence="1">Plastid</location>
        <location evidence="1">Chloroplast</location>
    </subcellularLocation>
</comment>
<evidence type="ECO:0000256" key="10">
    <source>
        <dbReference type="ARBA" id="ARBA00074494"/>
    </source>
</evidence>
<evidence type="ECO:0000256" key="2">
    <source>
        <dbReference type="ARBA" id="ARBA00007634"/>
    </source>
</evidence>
<dbReference type="InterPro" id="IPR036510">
    <property type="entry name" value="Ribosomal_bS20_sf"/>
</dbReference>
<dbReference type="Pfam" id="PF01649">
    <property type="entry name" value="Ribosomal_S20p"/>
    <property type="match status" value="1"/>
</dbReference>
<evidence type="ECO:0000256" key="8">
    <source>
        <dbReference type="ARBA" id="ARBA00022980"/>
    </source>
</evidence>
<evidence type="ECO:0000256" key="5">
    <source>
        <dbReference type="ARBA" id="ARBA00022730"/>
    </source>
</evidence>
<dbReference type="GO" id="GO:0043248">
    <property type="term" value="P:proteasome assembly"/>
    <property type="evidence" value="ECO:0007669"/>
    <property type="project" value="InterPro"/>
</dbReference>
<dbReference type="GO" id="GO:0006412">
    <property type="term" value="P:translation"/>
    <property type="evidence" value="ECO:0007669"/>
    <property type="project" value="InterPro"/>
</dbReference>
<comment type="similarity">
    <text evidence="12">Belongs to the actin family.</text>
</comment>
<dbReference type="PANTHER" id="PTHR13554">
    <property type="entry name" value="26S PROTEASOME NON-ATPASE REGULATORY SUBUNIT 5-RELATED"/>
    <property type="match status" value="1"/>
</dbReference>
<dbReference type="SUPFAM" id="SSF53067">
    <property type="entry name" value="Actin-like ATPase domain"/>
    <property type="match status" value="2"/>
</dbReference>
<dbReference type="InterPro" id="IPR002583">
    <property type="entry name" value="Ribosomal_bS20"/>
</dbReference>
<evidence type="ECO:0000256" key="12">
    <source>
        <dbReference type="RuleBase" id="RU000487"/>
    </source>
</evidence>
<keyword evidence="3" id="KW-0150">Chloroplast</keyword>
<evidence type="ECO:0000256" key="11">
    <source>
        <dbReference type="ARBA" id="ARBA00078122"/>
    </source>
</evidence>
<evidence type="ECO:0000256" key="7">
    <source>
        <dbReference type="ARBA" id="ARBA00022946"/>
    </source>
</evidence>
<dbReference type="SMART" id="SM00268">
    <property type="entry name" value="ACTIN"/>
    <property type="match status" value="1"/>
</dbReference>
<dbReference type="Gene3D" id="1.20.58.110">
    <property type="entry name" value="Ribosomal protein S20"/>
    <property type="match status" value="1"/>
</dbReference>
<keyword evidence="15" id="KW-1185">Reference proteome</keyword>
<dbReference type="GO" id="GO:0005840">
    <property type="term" value="C:ribosome"/>
    <property type="evidence" value="ECO:0007669"/>
    <property type="project" value="UniProtKB-KW"/>
</dbReference>
<dbReference type="Proteomes" id="UP000583929">
    <property type="component" value="Unassembled WGS sequence"/>
</dbReference>
<name>A0A7J6HHI1_CANSA</name>
<dbReference type="InterPro" id="IPR043129">
    <property type="entry name" value="ATPase_NBD"/>
</dbReference>
<dbReference type="InterPro" id="IPR004000">
    <property type="entry name" value="Actin"/>
</dbReference>
<dbReference type="InterPro" id="IPR011989">
    <property type="entry name" value="ARM-like"/>
</dbReference>
<evidence type="ECO:0000256" key="13">
    <source>
        <dbReference type="SAM" id="MobiDB-lite"/>
    </source>
</evidence>
<dbReference type="SUPFAM" id="SSF48371">
    <property type="entry name" value="ARM repeat"/>
    <property type="match status" value="1"/>
</dbReference>
<dbReference type="FunFam" id="3.30.420.40:FF:000151">
    <property type="entry name" value="Actin-related protein 4"/>
    <property type="match status" value="1"/>
</dbReference>
<keyword evidence="9" id="KW-0687">Ribonucleoprotein</keyword>
<dbReference type="PANTHER" id="PTHR13554:SF10">
    <property type="entry name" value="26S PROTEASOME NON-ATPASE REGULATORY SUBUNIT 5"/>
    <property type="match status" value="1"/>
</dbReference>
<dbReference type="NCBIfam" id="TIGR00029">
    <property type="entry name" value="S20"/>
    <property type="match status" value="1"/>
</dbReference>
<organism evidence="14 15">
    <name type="scientific">Cannabis sativa</name>
    <name type="common">Hemp</name>
    <name type="synonym">Marijuana</name>
    <dbReference type="NCBI Taxonomy" id="3483"/>
    <lineage>
        <taxon>Eukaryota</taxon>
        <taxon>Viridiplantae</taxon>
        <taxon>Streptophyta</taxon>
        <taxon>Embryophyta</taxon>
        <taxon>Tracheophyta</taxon>
        <taxon>Spermatophyta</taxon>
        <taxon>Magnoliopsida</taxon>
        <taxon>eudicotyledons</taxon>
        <taxon>Gunneridae</taxon>
        <taxon>Pentapetalae</taxon>
        <taxon>rosids</taxon>
        <taxon>fabids</taxon>
        <taxon>Rosales</taxon>
        <taxon>Cannabaceae</taxon>
        <taxon>Cannabis</taxon>
    </lineage>
</organism>
<accession>A0A7J6HHI1</accession>
<dbReference type="GO" id="GO:1990904">
    <property type="term" value="C:ribonucleoprotein complex"/>
    <property type="evidence" value="ECO:0007669"/>
    <property type="project" value="UniProtKB-KW"/>
</dbReference>
<dbReference type="Gene3D" id="1.25.10.10">
    <property type="entry name" value="Leucine-rich Repeat Variant"/>
    <property type="match status" value="1"/>
</dbReference>
<dbReference type="InterPro" id="IPR019538">
    <property type="entry name" value="PSMD5"/>
</dbReference>
<dbReference type="GO" id="GO:0003735">
    <property type="term" value="F:structural constituent of ribosome"/>
    <property type="evidence" value="ECO:0007669"/>
    <property type="project" value="InterPro"/>
</dbReference>
<dbReference type="CDD" id="cd13395">
    <property type="entry name" value="ASKHA_NBD_Arp4_ACTL6-like"/>
    <property type="match status" value="1"/>
</dbReference>
<comment type="caution">
    <text evidence="14">The sequence shown here is derived from an EMBL/GenBank/DDBJ whole genome shotgun (WGS) entry which is preliminary data.</text>
</comment>
<dbReference type="AlphaFoldDB" id="A0A7J6HHI1"/>
<dbReference type="InterPro" id="IPR016024">
    <property type="entry name" value="ARM-type_fold"/>
</dbReference>
<dbReference type="FunFam" id="1.20.58.110:FF:000003">
    <property type="entry name" value="30S ribosomal protein S20, chloroplastic"/>
    <property type="match status" value="1"/>
</dbReference>
<evidence type="ECO:0000256" key="1">
    <source>
        <dbReference type="ARBA" id="ARBA00004229"/>
    </source>
</evidence>
<comment type="similarity">
    <text evidence="2">Belongs to the bacterial ribosomal protein bS20 family.</text>
</comment>
<dbReference type="HAMAP" id="MF_00500">
    <property type="entry name" value="Ribosomal_bS20"/>
    <property type="match status" value="1"/>
</dbReference>
<proteinExistence type="inferred from homology"/>
<gene>
    <name evidence="14" type="ORF">G4B88_025958</name>
</gene>
<evidence type="ECO:0000313" key="14">
    <source>
        <dbReference type="EMBL" id="KAF4393989.1"/>
    </source>
</evidence>
<evidence type="ECO:0000256" key="3">
    <source>
        <dbReference type="ARBA" id="ARBA00022528"/>
    </source>
</evidence>
<dbReference type="GO" id="GO:0009507">
    <property type="term" value="C:chloroplast"/>
    <property type="evidence" value="ECO:0007669"/>
    <property type="project" value="UniProtKB-SubCell"/>
</dbReference>
<dbReference type="SUPFAM" id="SSF46992">
    <property type="entry name" value="Ribosomal protein S20"/>
    <property type="match status" value="1"/>
</dbReference>
<sequence length="1093" mass="120638">MEEFSVDDPTQLLEAASEYAFYPGVKNDVSTKDFLDRFPLPVIINALQTKSDVPGLENTLISCLERIFKTKYGASLIPHYMDFVMVGLKADSQVVKCLACKTVTCLLEHLKEENIFGVQLIIEYGVYPLLLDCVINGNEQVSSASMDAIKTLADFPQGKEIVFPTNINDATHLGVLAAKCSSLGQVRVLALIVKLFSVSSDVAAVIYQSNLLTLFEDKIKNTDDILVTLSVLELFNKSMGSIIRSRAMMISGRLLHNNYMFVDKSSFQTVISAIERILDSEETEDTDEIEAALEALAIQGAELLLSSSPRAAKHVIDAAFDRRGHGKQLAALHALGNISGETRSENTMLLNNNAEESLRRLIYESASKTTKVTLSGVLLSLLRQDSDIRLGVYRLITGFVVRPWFLMEICSKQDIIDTVTNANTETIKIGMEARYKCCKAIQKALSLSGQNISEAARDTIAKKLHESVKMGPYLIKKNEAQPMVAIYSHLRRNNVSVFFAVMYGGDEVSAIVIDLGSHTCKAGYAGEDAPKAVFPSVVGSIDQVDVDDSANAEMNSGSALEPKPNANSDKAKAKRKLYVGSQALGFRRDNMEVLSPTKDGIVADWDLVDSIWDHAFRECLLIDPKEHPMLLAEPSSNTQLQRERTAELMFEKYKVPALFLAKNAVLTSFASGRATSLVVDSGGGSTTVAPVHDGYVLQKAVLSSPIGGEFLTDCLVKSLESKGISIKPRYSFKRKETRPGEFQIVDLDVPNTTESYRLYSQRVIASDIKECVCRAPDTPYDESAYSNIPMTPYELPDGQTIEIGSDRFKIPDILFNPSLVQTIPGMESFAEIAPSVRALPQMVIESINKCDVDIRRELFSSILLSGGTASMQQLKERLEKDLLEESPQAARVKVLASGNATERRFSVWIGGSILASLGSFQQMWFSKSESNLMLELTSWLALLKLCPWPFLPSSLPFPSILPIQPLSVSPLQFPTITSPKAAPTKKADSAAKRVRQSEKRRVYNKARKSEIRTRMKKVLEALETLKKKPDAQAEEVITVEKLIADAYSVIDKAVKVGTLHRNTGARRKSRLARRKKAVEIHHGWYTPASETTV</sequence>
<dbReference type="GO" id="GO:0019843">
    <property type="term" value="F:rRNA binding"/>
    <property type="evidence" value="ECO:0007669"/>
    <property type="project" value="UniProtKB-KW"/>
</dbReference>
<feature type="region of interest" description="Disordered" evidence="13">
    <location>
        <begin position="553"/>
        <end position="572"/>
    </location>
</feature>
<dbReference type="EMBL" id="JAATIQ010000047">
    <property type="protein sequence ID" value="KAF4393989.1"/>
    <property type="molecule type" value="Genomic_DNA"/>
</dbReference>
<keyword evidence="5" id="KW-0699">rRNA-binding</keyword>
<dbReference type="Gene3D" id="3.30.420.40">
    <property type="match status" value="3"/>
</dbReference>
<dbReference type="Gene3D" id="3.90.640.10">
    <property type="entry name" value="Actin, Chain A, domain 4"/>
    <property type="match status" value="1"/>
</dbReference>
<keyword evidence="4" id="KW-0934">Plastid</keyword>